<keyword evidence="1" id="KW-0732">Signal</keyword>
<evidence type="ECO:0000256" key="1">
    <source>
        <dbReference type="SAM" id="SignalP"/>
    </source>
</evidence>
<proteinExistence type="predicted"/>
<dbReference type="WBParaSite" id="ALUE_0001608901-mRNA-1">
    <property type="protein sequence ID" value="ALUE_0001608901-mRNA-1"/>
    <property type="gene ID" value="ALUE_0001608901"/>
</dbReference>
<organism evidence="2 3">
    <name type="scientific">Ascaris lumbricoides</name>
    <name type="common">Giant roundworm</name>
    <dbReference type="NCBI Taxonomy" id="6252"/>
    <lineage>
        <taxon>Eukaryota</taxon>
        <taxon>Metazoa</taxon>
        <taxon>Ecdysozoa</taxon>
        <taxon>Nematoda</taxon>
        <taxon>Chromadorea</taxon>
        <taxon>Rhabditida</taxon>
        <taxon>Spirurina</taxon>
        <taxon>Ascaridomorpha</taxon>
        <taxon>Ascaridoidea</taxon>
        <taxon>Ascarididae</taxon>
        <taxon>Ascaris</taxon>
    </lineage>
</organism>
<reference evidence="3" key="1">
    <citation type="submission" date="2017-02" db="UniProtKB">
        <authorList>
            <consortium name="WormBaseParasite"/>
        </authorList>
    </citation>
    <scope>IDENTIFICATION</scope>
</reference>
<name>A0A0M3IDI3_ASCLU</name>
<feature type="chain" id="PRO_5005657172" evidence="1">
    <location>
        <begin position="21"/>
        <end position="164"/>
    </location>
</feature>
<dbReference type="AlphaFoldDB" id="A0A0M3IDI3"/>
<protein>
    <submittedName>
        <fullName evidence="3">MAM domain-containing protein</fullName>
    </submittedName>
</protein>
<keyword evidence="2" id="KW-1185">Reference proteome</keyword>
<sequence>MRSFIAILLLSCTFSNRVKNCFTVDVTYINALFRYNCTHNDGRCVILYNKYYSNKHKWKTILEQRWNSRANNFPLVGMEIMYKNISPFLALSVITPPPAHHSFTFKRSRTSDLKFHRLNRFVRSYEHRCNISSIGVIFTLPKITIRGIHLLIHNENAVKHRYFS</sequence>
<dbReference type="Proteomes" id="UP000036681">
    <property type="component" value="Unplaced"/>
</dbReference>
<accession>A0A0M3IDI3</accession>
<feature type="signal peptide" evidence="1">
    <location>
        <begin position="1"/>
        <end position="20"/>
    </location>
</feature>
<evidence type="ECO:0000313" key="3">
    <source>
        <dbReference type="WBParaSite" id="ALUE_0001608901-mRNA-1"/>
    </source>
</evidence>
<evidence type="ECO:0000313" key="2">
    <source>
        <dbReference type="Proteomes" id="UP000036681"/>
    </source>
</evidence>